<feature type="transmembrane region" description="Helical" evidence="12">
    <location>
        <begin position="100"/>
        <end position="123"/>
    </location>
</feature>
<feature type="domain" description="Peptidase M50" evidence="13">
    <location>
        <begin position="122"/>
        <end position="191"/>
    </location>
</feature>
<dbReference type="PANTHER" id="PTHR39188">
    <property type="entry name" value="MEMBRANE-ASSOCIATED ZINC METALLOPROTEASE M50B"/>
    <property type="match status" value="1"/>
</dbReference>
<evidence type="ECO:0000256" key="5">
    <source>
        <dbReference type="ARBA" id="ARBA00022692"/>
    </source>
</evidence>
<reference evidence="14 15" key="1">
    <citation type="submission" date="2024-10" db="EMBL/GenBank/DDBJ databases">
        <title>Updated reference genomes for cyclostephanoid diatoms.</title>
        <authorList>
            <person name="Roberts W.R."/>
            <person name="Alverson A.J."/>
        </authorList>
    </citation>
    <scope>NUCLEOTIDE SEQUENCE [LARGE SCALE GENOMIC DNA]</scope>
    <source>
        <strain evidence="14 15">AJA010-31</strain>
    </source>
</reference>
<comment type="caution">
    <text evidence="14">The sequence shown here is derived from an EMBL/GenBank/DDBJ whole genome shotgun (WGS) entry which is preliminary data.</text>
</comment>
<dbReference type="GO" id="GO:0046872">
    <property type="term" value="F:metal ion binding"/>
    <property type="evidence" value="ECO:0007669"/>
    <property type="project" value="UniProtKB-KW"/>
</dbReference>
<evidence type="ECO:0000256" key="4">
    <source>
        <dbReference type="ARBA" id="ARBA00022670"/>
    </source>
</evidence>
<dbReference type="InterPro" id="IPR008915">
    <property type="entry name" value="Peptidase_M50"/>
</dbReference>
<evidence type="ECO:0000256" key="3">
    <source>
        <dbReference type="ARBA" id="ARBA00007931"/>
    </source>
</evidence>
<evidence type="ECO:0000259" key="13">
    <source>
        <dbReference type="Pfam" id="PF02163"/>
    </source>
</evidence>
<comment type="similarity">
    <text evidence="3">Belongs to the peptidase M50B family.</text>
</comment>
<evidence type="ECO:0000256" key="12">
    <source>
        <dbReference type="SAM" id="Phobius"/>
    </source>
</evidence>
<feature type="transmembrane region" description="Helical" evidence="12">
    <location>
        <begin position="200"/>
        <end position="221"/>
    </location>
</feature>
<sequence length="336" mass="36340">MQLCSMRRRLSLRRAPMMILRQTCFRTSVRASPIVTSLHTSSPYILGASHHAVIRIYSSRVPPPNNRNRLRNGLATLGAGGLMLYSNGKYILGALKLTKFASLGSMMLTVGAYTAFYGFPYAVGMTSLILIHESGHALAMKKLGIPFSPMVFIPFMGAAVAMRKRPKDAYEEALVAFGGPVLGSVGALGFAGAAHAMDSHLLFALADFGFMINLFNLIPLGMMDGGRICGAISPYAGLIGLGLGSTMALEGMISNPIFYLILLGGGYETFMRLYDPGRSPPNYYKITNGQKAAITAGYFGLAGSLVAAMAWNREYIIPPQELQRIQVQIDYPGRFD</sequence>
<evidence type="ECO:0000256" key="7">
    <source>
        <dbReference type="ARBA" id="ARBA00022801"/>
    </source>
</evidence>
<dbReference type="GO" id="GO:0016020">
    <property type="term" value="C:membrane"/>
    <property type="evidence" value="ECO:0007669"/>
    <property type="project" value="UniProtKB-SubCell"/>
</dbReference>
<accession>A0ABD3N035</accession>
<evidence type="ECO:0000256" key="9">
    <source>
        <dbReference type="ARBA" id="ARBA00022989"/>
    </source>
</evidence>
<evidence type="ECO:0000256" key="8">
    <source>
        <dbReference type="ARBA" id="ARBA00022833"/>
    </source>
</evidence>
<name>A0ABD3N035_9STRA</name>
<feature type="transmembrane region" description="Helical" evidence="12">
    <location>
        <begin position="174"/>
        <end position="194"/>
    </location>
</feature>
<feature type="transmembrane region" description="Helical" evidence="12">
    <location>
        <begin position="253"/>
        <end position="271"/>
    </location>
</feature>
<protein>
    <recommendedName>
        <fullName evidence="13">Peptidase M50 domain-containing protein</fullName>
    </recommendedName>
</protein>
<keyword evidence="7" id="KW-0378">Hydrolase</keyword>
<feature type="transmembrane region" description="Helical" evidence="12">
    <location>
        <begin position="70"/>
        <end position="88"/>
    </location>
</feature>
<keyword evidence="15" id="KW-1185">Reference proteome</keyword>
<dbReference type="Proteomes" id="UP001530400">
    <property type="component" value="Unassembled WGS sequence"/>
</dbReference>
<evidence type="ECO:0000256" key="11">
    <source>
        <dbReference type="ARBA" id="ARBA00023136"/>
    </source>
</evidence>
<evidence type="ECO:0000313" key="15">
    <source>
        <dbReference type="Proteomes" id="UP001530400"/>
    </source>
</evidence>
<keyword evidence="6" id="KW-0479">Metal-binding</keyword>
<organism evidence="14 15">
    <name type="scientific">Cyclotella atomus</name>
    <dbReference type="NCBI Taxonomy" id="382360"/>
    <lineage>
        <taxon>Eukaryota</taxon>
        <taxon>Sar</taxon>
        <taxon>Stramenopiles</taxon>
        <taxon>Ochrophyta</taxon>
        <taxon>Bacillariophyta</taxon>
        <taxon>Coscinodiscophyceae</taxon>
        <taxon>Thalassiosirophycidae</taxon>
        <taxon>Stephanodiscales</taxon>
        <taxon>Stephanodiscaceae</taxon>
        <taxon>Cyclotella</taxon>
    </lineage>
</organism>
<feature type="transmembrane region" description="Helical" evidence="12">
    <location>
        <begin position="143"/>
        <end position="162"/>
    </location>
</feature>
<dbReference type="PANTHER" id="PTHR39188:SF3">
    <property type="entry name" value="STAGE IV SPORULATION PROTEIN FB"/>
    <property type="match status" value="1"/>
</dbReference>
<proteinExistence type="inferred from homology"/>
<keyword evidence="8" id="KW-0862">Zinc</keyword>
<evidence type="ECO:0000256" key="1">
    <source>
        <dbReference type="ARBA" id="ARBA00001947"/>
    </source>
</evidence>
<keyword evidence="10" id="KW-0482">Metalloprotease</keyword>
<keyword evidence="9 12" id="KW-1133">Transmembrane helix</keyword>
<evidence type="ECO:0000256" key="2">
    <source>
        <dbReference type="ARBA" id="ARBA00004141"/>
    </source>
</evidence>
<gene>
    <name evidence="14" type="ORF">ACHAWO_006184</name>
</gene>
<evidence type="ECO:0000256" key="10">
    <source>
        <dbReference type="ARBA" id="ARBA00023049"/>
    </source>
</evidence>
<evidence type="ECO:0000256" key="6">
    <source>
        <dbReference type="ARBA" id="ARBA00022723"/>
    </source>
</evidence>
<feature type="transmembrane region" description="Helical" evidence="12">
    <location>
        <begin position="292"/>
        <end position="311"/>
    </location>
</feature>
<keyword evidence="11 12" id="KW-0472">Membrane</keyword>
<dbReference type="EMBL" id="JALLPJ020001331">
    <property type="protein sequence ID" value="KAL3769486.1"/>
    <property type="molecule type" value="Genomic_DNA"/>
</dbReference>
<dbReference type="GO" id="GO:0008237">
    <property type="term" value="F:metallopeptidase activity"/>
    <property type="evidence" value="ECO:0007669"/>
    <property type="project" value="UniProtKB-KW"/>
</dbReference>
<comment type="cofactor">
    <cofactor evidence="1">
        <name>Zn(2+)</name>
        <dbReference type="ChEBI" id="CHEBI:29105"/>
    </cofactor>
</comment>
<keyword evidence="5 12" id="KW-0812">Transmembrane</keyword>
<dbReference type="CDD" id="cd06160">
    <property type="entry name" value="S2P-M50_like_2"/>
    <property type="match status" value="1"/>
</dbReference>
<comment type="subcellular location">
    <subcellularLocation>
        <location evidence="2">Membrane</location>
        <topology evidence="2">Multi-pass membrane protein</topology>
    </subcellularLocation>
</comment>
<dbReference type="GO" id="GO:0006508">
    <property type="term" value="P:proteolysis"/>
    <property type="evidence" value="ECO:0007669"/>
    <property type="project" value="UniProtKB-KW"/>
</dbReference>
<dbReference type="Pfam" id="PF02163">
    <property type="entry name" value="Peptidase_M50"/>
    <property type="match status" value="1"/>
</dbReference>
<dbReference type="AlphaFoldDB" id="A0ABD3N035"/>
<keyword evidence="4" id="KW-0645">Protease</keyword>
<evidence type="ECO:0000313" key="14">
    <source>
        <dbReference type="EMBL" id="KAL3769486.1"/>
    </source>
</evidence>